<dbReference type="EMBL" id="JADFTS010000005">
    <property type="protein sequence ID" value="KAF9606023.1"/>
    <property type="molecule type" value="Genomic_DNA"/>
</dbReference>
<dbReference type="GO" id="GO:0038023">
    <property type="term" value="F:signaling receptor activity"/>
    <property type="evidence" value="ECO:0007669"/>
    <property type="project" value="InterPro"/>
</dbReference>
<dbReference type="Proteomes" id="UP000631114">
    <property type="component" value="Unassembled WGS sequence"/>
</dbReference>
<dbReference type="PANTHER" id="PTHR31213:SF201">
    <property type="entry name" value="OS03G0300400 PROTEIN"/>
    <property type="match status" value="1"/>
</dbReference>
<dbReference type="GO" id="GO:0006952">
    <property type="term" value="P:defense response"/>
    <property type="evidence" value="ECO:0007669"/>
    <property type="project" value="UniProtKB-KW"/>
</dbReference>
<dbReference type="PRINTS" id="PR00634">
    <property type="entry name" value="BETALLERGEN"/>
</dbReference>
<reference evidence="4 5" key="1">
    <citation type="submission" date="2020-10" db="EMBL/GenBank/DDBJ databases">
        <title>The Coptis chinensis genome and diversification of protoberbering-type alkaloids.</title>
        <authorList>
            <person name="Wang B."/>
            <person name="Shu S."/>
            <person name="Song C."/>
            <person name="Liu Y."/>
        </authorList>
    </citation>
    <scope>NUCLEOTIDE SEQUENCE [LARGE SCALE GENOMIC DNA]</scope>
    <source>
        <strain evidence="4">HL-2020</strain>
        <tissue evidence="4">Leaf</tissue>
    </source>
</reference>
<dbReference type="InterPro" id="IPR023393">
    <property type="entry name" value="START-like_dom_sf"/>
</dbReference>
<dbReference type="SUPFAM" id="SSF55961">
    <property type="entry name" value="Bet v1-like"/>
    <property type="match status" value="1"/>
</dbReference>
<evidence type="ECO:0000256" key="1">
    <source>
        <dbReference type="ARBA" id="ARBA00009744"/>
    </source>
</evidence>
<dbReference type="GO" id="GO:0005634">
    <property type="term" value="C:nucleus"/>
    <property type="evidence" value="ECO:0007669"/>
    <property type="project" value="TreeGrafter"/>
</dbReference>
<dbReference type="FunFam" id="3.30.530.20:FF:000007">
    <property type="entry name" value="Major pollen allergen Bet v 1-A"/>
    <property type="match status" value="1"/>
</dbReference>
<dbReference type="OrthoDB" id="1880172at2759"/>
<dbReference type="AlphaFoldDB" id="A0A835LS16"/>
<dbReference type="PROSITE" id="PS00451">
    <property type="entry name" value="PATHOGENESIS_BETVI"/>
    <property type="match status" value="1"/>
</dbReference>
<keyword evidence="2" id="KW-0568">Pathogenesis-related protein</keyword>
<name>A0A835LS16_9MAGN</name>
<dbReference type="GO" id="GO:0010427">
    <property type="term" value="F:abscisic acid binding"/>
    <property type="evidence" value="ECO:0007669"/>
    <property type="project" value="InterPro"/>
</dbReference>
<dbReference type="PANTHER" id="PTHR31213">
    <property type="entry name" value="OS08G0374000 PROTEIN-RELATED"/>
    <property type="match status" value="1"/>
</dbReference>
<comment type="similarity">
    <text evidence="1 2">Belongs to the BetVI family.</text>
</comment>
<keyword evidence="5" id="KW-1185">Reference proteome</keyword>
<dbReference type="InterPro" id="IPR024949">
    <property type="entry name" value="Bet_v_I_allergen"/>
</dbReference>
<evidence type="ECO:0000313" key="4">
    <source>
        <dbReference type="EMBL" id="KAF9606023.1"/>
    </source>
</evidence>
<dbReference type="CDD" id="cd07816">
    <property type="entry name" value="Bet_v1-like"/>
    <property type="match status" value="1"/>
</dbReference>
<keyword evidence="2" id="KW-0611">Plant defense</keyword>
<accession>A0A835LS16</accession>
<evidence type="ECO:0000259" key="3">
    <source>
        <dbReference type="Pfam" id="PF00407"/>
    </source>
</evidence>
<evidence type="ECO:0000256" key="2">
    <source>
        <dbReference type="RuleBase" id="RU000409"/>
    </source>
</evidence>
<dbReference type="InterPro" id="IPR050279">
    <property type="entry name" value="Plant_def-hormone_signal"/>
</dbReference>
<dbReference type="InterPro" id="IPR000916">
    <property type="entry name" value="Bet_v_I/MLP"/>
</dbReference>
<comment type="caution">
    <text evidence="4">The sequence shown here is derived from an EMBL/GenBank/DDBJ whole genome shotgun (WGS) entry which is preliminary data.</text>
</comment>
<dbReference type="Pfam" id="PF00407">
    <property type="entry name" value="Bet_v_1"/>
    <property type="match status" value="1"/>
</dbReference>
<dbReference type="GO" id="GO:0009738">
    <property type="term" value="P:abscisic acid-activated signaling pathway"/>
    <property type="evidence" value="ECO:0007669"/>
    <property type="project" value="InterPro"/>
</dbReference>
<sequence>MGVTGFTEVLTSTIPAPKLFKASVIDGYKLSPKLMPQAIASASIVEGDGGAGSIKLINFTPAMPFPFLKERIDIMDKEKMECKMTLIEGAHIGTKLEWGTIHIKVESTDDGGSVYKATCEFKSLGDTDYTAEEIQVARSRIIGMFKAVEAYVLANPDA</sequence>
<proteinExistence type="inferred from homology"/>
<organism evidence="4 5">
    <name type="scientific">Coptis chinensis</name>
    <dbReference type="NCBI Taxonomy" id="261450"/>
    <lineage>
        <taxon>Eukaryota</taxon>
        <taxon>Viridiplantae</taxon>
        <taxon>Streptophyta</taxon>
        <taxon>Embryophyta</taxon>
        <taxon>Tracheophyta</taxon>
        <taxon>Spermatophyta</taxon>
        <taxon>Magnoliopsida</taxon>
        <taxon>Ranunculales</taxon>
        <taxon>Ranunculaceae</taxon>
        <taxon>Coptidoideae</taxon>
        <taxon>Coptis</taxon>
    </lineage>
</organism>
<dbReference type="GO" id="GO:0005737">
    <property type="term" value="C:cytoplasm"/>
    <property type="evidence" value="ECO:0007669"/>
    <property type="project" value="TreeGrafter"/>
</dbReference>
<gene>
    <name evidence="4" type="ORF">IFM89_021455</name>
</gene>
<feature type="domain" description="Bet v I/Major latex protein" evidence="3">
    <location>
        <begin position="11"/>
        <end position="155"/>
    </location>
</feature>
<dbReference type="Gene3D" id="3.30.530.20">
    <property type="match status" value="1"/>
</dbReference>
<evidence type="ECO:0000313" key="5">
    <source>
        <dbReference type="Proteomes" id="UP000631114"/>
    </source>
</evidence>
<protein>
    <recommendedName>
        <fullName evidence="3">Bet v I/Major latex protein domain-containing protein</fullName>
    </recommendedName>
</protein>
<dbReference type="GO" id="GO:0004864">
    <property type="term" value="F:protein phosphatase inhibitor activity"/>
    <property type="evidence" value="ECO:0007669"/>
    <property type="project" value="InterPro"/>
</dbReference>